<dbReference type="VEuPathDB" id="VectorBase:LDEU009615"/>
<feature type="non-terminal residue" evidence="6">
    <location>
        <position position="487"/>
    </location>
</feature>
<keyword evidence="7" id="KW-1185">Reference proteome</keyword>
<dbReference type="InterPro" id="IPR016162">
    <property type="entry name" value="Ald_DH_N"/>
</dbReference>
<dbReference type="AlphaFoldDB" id="A0A443S4L1"/>
<dbReference type="InterPro" id="IPR015590">
    <property type="entry name" value="Aldehyde_DH_dom"/>
</dbReference>
<evidence type="ECO:0000259" key="5">
    <source>
        <dbReference type="Pfam" id="PF00171"/>
    </source>
</evidence>
<dbReference type="Gene3D" id="3.40.605.10">
    <property type="entry name" value="Aldehyde Dehydrogenase, Chain A, domain 1"/>
    <property type="match status" value="1"/>
</dbReference>
<dbReference type="PIRSF" id="PIRSF036492">
    <property type="entry name" value="ALDH"/>
    <property type="match status" value="1"/>
</dbReference>
<evidence type="ECO:0000256" key="4">
    <source>
        <dbReference type="PIRSR" id="PIRSR036492-1"/>
    </source>
</evidence>
<reference evidence="6 7" key="1">
    <citation type="journal article" date="2018" name="Gigascience">
        <title>Genomes of trombidid mites reveal novel predicted allergens and laterally-transferred genes associated with secondary metabolism.</title>
        <authorList>
            <person name="Dong X."/>
            <person name="Chaisiri K."/>
            <person name="Xia D."/>
            <person name="Armstrong S.D."/>
            <person name="Fang Y."/>
            <person name="Donnelly M.J."/>
            <person name="Kadowaki T."/>
            <person name="McGarry J.W."/>
            <person name="Darby A.C."/>
            <person name="Makepeace B.L."/>
        </authorList>
    </citation>
    <scope>NUCLEOTIDE SEQUENCE [LARGE SCALE GENOMIC DNA]</scope>
    <source>
        <strain evidence="6">UoL-UT</strain>
    </source>
</reference>
<feature type="domain" description="Aldehyde dehydrogenase" evidence="5">
    <location>
        <begin position="2"/>
        <end position="432"/>
    </location>
</feature>
<evidence type="ECO:0000313" key="7">
    <source>
        <dbReference type="Proteomes" id="UP000288716"/>
    </source>
</evidence>
<dbReference type="GO" id="GO:0004029">
    <property type="term" value="F:aldehyde dehydrogenase (NAD+) activity"/>
    <property type="evidence" value="ECO:0007669"/>
    <property type="project" value="TreeGrafter"/>
</dbReference>
<evidence type="ECO:0000256" key="1">
    <source>
        <dbReference type="ARBA" id="ARBA00009986"/>
    </source>
</evidence>
<dbReference type="InterPro" id="IPR016161">
    <property type="entry name" value="Ald_DH/histidinol_DH"/>
</dbReference>
<gene>
    <name evidence="6" type="ORF">B4U80_09173</name>
</gene>
<keyword evidence="2" id="KW-0560">Oxidoreductase</keyword>
<dbReference type="FunFam" id="3.40.309.10:FF:000003">
    <property type="entry name" value="Aldehyde dehydrogenase"/>
    <property type="match status" value="1"/>
</dbReference>
<dbReference type="OrthoDB" id="440325at2759"/>
<proteinExistence type="inferred from homology"/>
<dbReference type="InterPro" id="IPR016163">
    <property type="entry name" value="Ald_DH_C"/>
</dbReference>
<comment type="caution">
    <text evidence="6">The sequence shown here is derived from an EMBL/GenBank/DDBJ whole genome shotgun (WGS) entry which is preliminary data.</text>
</comment>
<feature type="active site" evidence="4">
    <location>
        <position position="211"/>
    </location>
</feature>
<dbReference type="EMBL" id="NCKV01008855">
    <property type="protein sequence ID" value="RWS22425.1"/>
    <property type="molecule type" value="Genomic_DNA"/>
</dbReference>
<protein>
    <submittedName>
        <fullName evidence="6">Aldehyde dehydrogenase: dimeric NADP-preferring-like protein</fullName>
    </submittedName>
</protein>
<comment type="similarity">
    <text evidence="1">Belongs to the aldehyde dehydrogenase family.</text>
</comment>
<evidence type="ECO:0000256" key="2">
    <source>
        <dbReference type="ARBA" id="ARBA00023002"/>
    </source>
</evidence>
<dbReference type="PANTHER" id="PTHR43570:SF16">
    <property type="entry name" value="ALDEHYDE DEHYDROGENASE TYPE III, ISOFORM Q"/>
    <property type="match status" value="1"/>
</dbReference>
<dbReference type="SUPFAM" id="SSF53720">
    <property type="entry name" value="ALDH-like"/>
    <property type="match status" value="1"/>
</dbReference>
<sequence length="487" mass="55460">MEKNIEEIISESRKTFNSGITQCVYFRKDQIRKILQMMEENENEIVEALNLDMKKPSFESKLFEIEYVKNECRGMLWNIDEYMESKSLQKTLILITDKAMLRAEPYGLILIIGTWNYPLLVTLLPLVGAIAAGNAAIIKPSELNPNMAQLLATLIPRYLDKSCYNVINGGSEVTTALLRHKFDYMLFTGSKAVGKIVHAAAAKHFTPITLEMGGKCPVFIDEKLKDLKVSWKRILWGKILNGGQTCVAPDYILCSKLVRDKLLKFTEELMKKFFDGNAKLSDDYTHIVNERHFQRLQNLLNTTKGTIVYGGITDASNLYVSPTIVIDVSIDDPLMNEEIFGPILPIVTVQNESEAIDFINKGPKPLSLYVFSNRKEIVNKFIERTSSGSVCANDVVVHLSADTLPFGGVGESGFGCYHGKYTFDTFSHHKTILVRNFNPFIEWVSSKRYPPYSENHFVRLRRLLRKRRIPFSKYFPQMQLFLFGALT</sequence>
<dbReference type="InterPro" id="IPR012394">
    <property type="entry name" value="Aldehyde_DH_NAD(P)"/>
</dbReference>
<dbReference type="Proteomes" id="UP000288716">
    <property type="component" value="Unassembled WGS sequence"/>
</dbReference>
<name>A0A443S4L1_9ACAR</name>
<accession>A0A443S4L1</accession>
<keyword evidence="3" id="KW-0520">NAD</keyword>
<dbReference type="Gene3D" id="3.40.309.10">
    <property type="entry name" value="Aldehyde Dehydrogenase, Chain A, domain 2"/>
    <property type="match status" value="1"/>
</dbReference>
<dbReference type="PANTHER" id="PTHR43570">
    <property type="entry name" value="ALDEHYDE DEHYDROGENASE"/>
    <property type="match status" value="1"/>
</dbReference>
<evidence type="ECO:0000256" key="3">
    <source>
        <dbReference type="ARBA" id="ARBA00023027"/>
    </source>
</evidence>
<feature type="active site" evidence="4">
    <location>
        <position position="246"/>
    </location>
</feature>
<dbReference type="Pfam" id="PF00171">
    <property type="entry name" value="Aldedh"/>
    <property type="match status" value="1"/>
</dbReference>
<dbReference type="STRING" id="299467.A0A443S4L1"/>
<evidence type="ECO:0000313" key="6">
    <source>
        <dbReference type="EMBL" id="RWS22425.1"/>
    </source>
</evidence>
<organism evidence="6 7">
    <name type="scientific">Leptotrombidium deliense</name>
    <dbReference type="NCBI Taxonomy" id="299467"/>
    <lineage>
        <taxon>Eukaryota</taxon>
        <taxon>Metazoa</taxon>
        <taxon>Ecdysozoa</taxon>
        <taxon>Arthropoda</taxon>
        <taxon>Chelicerata</taxon>
        <taxon>Arachnida</taxon>
        <taxon>Acari</taxon>
        <taxon>Acariformes</taxon>
        <taxon>Trombidiformes</taxon>
        <taxon>Prostigmata</taxon>
        <taxon>Anystina</taxon>
        <taxon>Parasitengona</taxon>
        <taxon>Trombiculoidea</taxon>
        <taxon>Trombiculidae</taxon>
        <taxon>Leptotrombidium</taxon>
    </lineage>
</organism>
<dbReference type="FunFam" id="3.40.605.10:FF:000004">
    <property type="entry name" value="Aldehyde dehydrogenase"/>
    <property type="match status" value="1"/>
</dbReference>
<dbReference type="GO" id="GO:0006081">
    <property type="term" value="P:aldehyde metabolic process"/>
    <property type="evidence" value="ECO:0007669"/>
    <property type="project" value="InterPro"/>
</dbReference>
<dbReference type="GO" id="GO:0005737">
    <property type="term" value="C:cytoplasm"/>
    <property type="evidence" value="ECO:0007669"/>
    <property type="project" value="TreeGrafter"/>
</dbReference>